<keyword evidence="2" id="KW-1185">Reference proteome</keyword>
<sequence length="97" mass="11318">MAIKKQILVVVEEIQTSFCNRRRRQNSKSASSELSLMEKCVIGGLTSKVSFLLFFFILNLDATQHLKPRASLKVLRTNVWRLMMQVIFERKIKDIVF</sequence>
<evidence type="ECO:0000313" key="2">
    <source>
        <dbReference type="Proteomes" id="UP000886998"/>
    </source>
</evidence>
<gene>
    <name evidence="1" type="ORF">TNIN_454991</name>
</gene>
<accession>A0A8X6YVG9</accession>
<protein>
    <submittedName>
        <fullName evidence="1">Uncharacterized protein</fullName>
    </submittedName>
</protein>
<dbReference type="AlphaFoldDB" id="A0A8X6YVG9"/>
<proteinExistence type="predicted"/>
<dbReference type="Proteomes" id="UP000886998">
    <property type="component" value="Unassembled WGS sequence"/>
</dbReference>
<name>A0A8X6YVG9_9ARAC</name>
<organism evidence="1 2">
    <name type="scientific">Trichonephila inaurata madagascariensis</name>
    <dbReference type="NCBI Taxonomy" id="2747483"/>
    <lineage>
        <taxon>Eukaryota</taxon>
        <taxon>Metazoa</taxon>
        <taxon>Ecdysozoa</taxon>
        <taxon>Arthropoda</taxon>
        <taxon>Chelicerata</taxon>
        <taxon>Arachnida</taxon>
        <taxon>Araneae</taxon>
        <taxon>Araneomorphae</taxon>
        <taxon>Entelegynae</taxon>
        <taxon>Araneoidea</taxon>
        <taxon>Nephilidae</taxon>
        <taxon>Trichonephila</taxon>
        <taxon>Trichonephila inaurata</taxon>
    </lineage>
</organism>
<evidence type="ECO:0000313" key="1">
    <source>
        <dbReference type="EMBL" id="GFY77776.1"/>
    </source>
</evidence>
<dbReference type="EMBL" id="BMAV01022648">
    <property type="protein sequence ID" value="GFY77776.1"/>
    <property type="molecule type" value="Genomic_DNA"/>
</dbReference>
<comment type="caution">
    <text evidence="1">The sequence shown here is derived from an EMBL/GenBank/DDBJ whole genome shotgun (WGS) entry which is preliminary data.</text>
</comment>
<reference evidence="1" key="1">
    <citation type="submission" date="2020-08" db="EMBL/GenBank/DDBJ databases">
        <title>Multicomponent nature underlies the extraordinary mechanical properties of spider dragline silk.</title>
        <authorList>
            <person name="Kono N."/>
            <person name="Nakamura H."/>
            <person name="Mori M."/>
            <person name="Yoshida Y."/>
            <person name="Ohtoshi R."/>
            <person name="Malay A.D."/>
            <person name="Moran D.A.P."/>
            <person name="Tomita M."/>
            <person name="Numata K."/>
            <person name="Arakawa K."/>
        </authorList>
    </citation>
    <scope>NUCLEOTIDE SEQUENCE</scope>
</reference>